<dbReference type="InterPro" id="IPR010982">
    <property type="entry name" value="Lambda_DNA-bd_dom_sf"/>
</dbReference>
<dbReference type="InterPro" id="IPR001387">
    <property type="entry name" value="Cro/C1-type_HTH"/>
</dbReference>
<evidence type="ECO:0000259" key="2">
    <source>
        <dbReference type="PROSITE" id="PS50943"/>
    </source>
</evidence>
<dbReference type="Gene3D" id="1.10.260.40">
    <property type="entry name" value="lambda repressor-like DNA-binding domains"/>
    <property type="match status" value="1"/>
</dbReference>
<sequence length="70" mass="7618">METHRLGNRIRAYRKLKGLTQKELAERLGVSVAVLGSVERGVRRPSSHLLNAIAAALQVPVEELTSGGKK</sequence>
<evidence type="ECO:0000313" key="4">
    <source>
        <dbReference type="Proteomes" id="UP000637720"/>
    </source>
</evidence>
<evidence type="ECO:0000256" key="1">
    <source>
        <dbReference type="ARBA" id="ARBA00023125"/>
    </source>
</evidence>
<name>A0A8J3BDK5_9BACI</name>
<dbReference type="Proteomes" id="UP000637720">
    <property type="component" value="Unassembled WGS sequence"/>
</dbReference>
<dbReference type="SUPFAM" id="SSF47413">
    <property type="entry name" value="lambda repressor-like DNA-binding domains"/>
    <property type="match status" value="1"/>
</dbReference>
<keyword evidence="1" id="KW-0238">DNA-binding</keyword>
<protein>
    <submittedName>
        <fullName evidence="3">Transcriptional regulator</fullName>
    </submittedName>
</protein>
<comment type="caution">
    <text evidence="3">The sequence shown here is derived from an EMBL/GenBank/DDBJ whole genome shotgun (WGS) entry which is preliminary data.</text>
</comment>
<keyword evidence="4" id="KW-1185">Reference proteome</keyword>
<gene>
    <name evidence="3" type="ORF">GCM10007043_21410</name>
</gene>
<dbReference type="PROSITE" id="PS50943">
    <property type="entry name" value="HTH_CROC1"/>
    <property type="match status" value="1"/>
</dbReference>
<feature type="domain" description="HTH cro/C1-type" evidence="2">
    <location>
        <begin position="10"/>
        <end position="64"/>
    </location>
</feature>
<dbReference type="InterPro" id="IPR050807">
    <property type="entry name" value="TransReg_Diox_bact_type"/>
</dbReference>
<dbReference type="GO" id="GO:0003677">
    <property type="term" value="F:DNA binding"/>
    <property type="evidence" value="ECO:0007669"/>
    <property type="project" value="UniProtKB-KW"/>
</dbReference>
<dbReference type="RefSeq" id="WP_054673146.1">
    <property type="nucleotide sequence ID" value="NZ_BMOF01000059.1"/>
</dbReference>
<accession>A0A8J3BDK5</accession>
<dbReference type="Pfam" id="PF01381">
    <property type="entry name" value="HTH_3"/>
    <property type="match status" value="1"/>
</dbReference>
<evidence type="ECO:0000313" key="3">
    <source>
        <dbReference type="EMBL" id="GGK07026.1"/>
    </source>
</evidence>
<dbReference type="AlphaFoldDB" id="A0A8J3BDK5"/>
<reference evidence="3" key="1">
    <citation type="journal article" date="2014" name="Int. J. Syst. Evol. Microbiol.">
        <title>Complete genome sequence of Corynebacterium casei LMG S-19264T (=DSM 44701T), isolated from a smear-ripened cheese.</title>
        <authorList>
            <consortium name="US DOE Joint Genome Institute (JGI-PGF)"/>
            <person name="Walter F."/>
            <person name="Albersmeier A."/>
            <person name="Kalinowski J."/>
            <person name="Ruckert C."/>
        </authorList>
    </citation>
    <scope>NUCLEOTIDE SEQUENCE</scope>
    <source>
        <strain evidence="3">JCM 14719</strain>
    </source>
</reference>
<dbReference type="SMART" id="SM00530">
    <property type="entry name" value="HTH_XRE"/>
    <property type="match status" value="1"/>
</dbReference>
<proteinExistence type="predicted"/>
<dbReference type="PANTHER" id="PTHR46797">
    <property type="entry name" value="HTH-TYPE TRANSCRIPTIONAL REGULATOR"/>
    <property type="match status" value="1"/>
</dbReference>
<dbReference type="GO" id="GO:0003700">
    <property type="term" value="F:DNA-binding transcription factor activity"/>
    <property type="evidence" value="ECO:0007669"/>
    <property type="project" value="TreeGrafter"/>
</dbReference>
<organism evidence="3 4">
    <name type="scientific">Calditerricola satsumensis</name>
    <dbReference type="NCBI Taxonomy" id="373054"/>
    <lineage>
        <taxon>Bacteria</taxon>
        <taxon>Bacillati</taxon>
        <taxon>Bacillota</taxon>
        <taxon>Bacilli</taxon>
        <taxon>Bacillales</taxon>
        <taxon>Bacillaceae</taxon>
        <taxon>Calditerricola</taxon>
    </lineage>
</organism>
<dbReference type="CDD" id="cd00093">
    <property type="entry name" value="HTH_XRE"/>
    <property type="match status" value="1"/>
</dbReference>
<dbReference type="GO" id="GO:0005829">
    <property type="term" value="C:cytosol"/>
    <property type="evidence" value="ECO:0007669"/>
    <property type="project" value="TreeGrafter"/>
</dbReference>
<dbReference type="PANTHER" id="PTHR46797:SF1">
    <property type="entry name" value="METHYLPHOSPHONATE SYNTHASE"/>
    <property type="match status" value="1"/>
</dbReference>
<reference evidence="3" key="2">
    <citation type="submission" date="2020-09" db="EMBL/GenBank/DDBJ databases">
        <authorList>
            <person name="Sun Q."/>
            <person name="Ohkuma M."/>
        </authorList>
    </citation>
    <scope>NUCLEOTIDE SEQUENCE</scope>
    <source>
        <strain evidence="3">JCM 14719</strain>
    </source>
</reference>
<dbReference type="EMBL" id="BMOF01000059">
    <property type="protein sequence ID" value="GGK07026.1"/>
    <property type="molecule type" value="Genomic_DNA"/>
</dbReference>